<name>A0A2N9IME5_FAGSY</name>
<keyword evidence="1" id="KW-1133">Transmembrane helix</keyword>
<dbReference type="EMBL" id="OIVN01006164">
    <property type="protein sequence ID" value="SPD26777.1"/>
    <property type="molecule type" value="Genomic_DNA"/>
</dbReference>
<proteinExistence type="predicted"/>
<keyword evidence="1" id="KW-0472">Membrane</keyword>
<organism evidence="2">
    <name type="scientific">Fagus sylvatica</name>
    <name type="common">Beechnut</name>
    <dbReference type="NCBI Taxonomy" id="28930"/>
    <lineage>
        <taxon>Eukaryota</taxon>
        <taxon>Viridiplantae</taxon>
        <taxon>Streptophyta</taxon>
        <taxon>Embryophyta</taxon>
        <taxon>Tracheophyta</taxon>
        <taxon>Spermatophyta</taxon>
        <taxon>Magnoliopsida</taxon>
        <taxon>eudicotyledons</taxon>
        <taxon>Gunneridae</taxon>
        <taxon>Pentapetalae</taxon>
        <taxon>rosids</taxon>
        <taxon>fabids</taxon>
        <taxon>Fagales</taxon>
        <taxon>Fagaceae</taxon>
        <taxon>Fagus</taxon>
    </lineage>
</organism>
<sequence length="116" mass="12833">MGPSSTFRPHVNVSQSSFTFSKKVMKHETRLIRWWLGLAGVGWWLIRWWLGLARSWPAWAWFFGVVVVNGGALDSVVGLADLGLIFCVPSDFLPISLLLSSGVVVVNGVRYIITSG</sequence>
<reference evidence="2" key="1">
    <citation type="submission" date="2018-02" db="EMBL/GenBank/DDBJ databases">
        <authorList>
            <person name="Cohen D.B."/>
            <person name="Kent A.D."/>
        </authorList>
    </citation>
    <scope>NUCLEOTIDE SEQUENCE</scope>
</reference>
<gene>
    <name evidence="2" type="ORF">FSB_LOCUS54659</name>
</gene>
<accession>A0A2N9IME5</accession>
<evidence type="ECO:0000313" key="2">
    <source>
        <dbReference type="EMBL" id="SPD26777.1"/>
    </source>
</evidence>
<feature type="transmembrane region" description="Helical" evidence="1">
    <location>
        <begin position="31"/>
        <end position="50"/>
    </location>
</feature>
<feature type="transmembrane region" description="Helical" evidence="1">
    <location>
        <begin position="56"/>
        <end position="80"/>
    </location>
</feature>
<feature type="transmembrane region" description="Helical" evidence="1">
    <location>
        <begin position="92"/>
        <end position="113"/>
    </location>
</feature>
<evidence type="ECO:0000256" key="1">
    <source>
        <dbReference type="SAM" id="Phobius"/>
    </source>
</evidence>
<keyword evidence="1" id="KW-0812">Transmembrane</keyword>
<dbReference type="AlphaFoldDB" id="A0A2N9IME5"/>
<protein>
    <submittedName>
        <fullName evidence="2">Uncharacterized protein</fullName>
    </submittedName>
</protein>